<dbReference type="PANTHER" id="PTHR43845:SF1">
    <property type="entry name" value="BLR5969 PROTEIN"/>
    <property type="match status" value="1"/>
</dbReference>
<evidence type="ECO:0000259" key="1">
    <source>
        <dbReference type="Pfam" id="PF00501"/>
    </source>
</evidence>
<dbReference type="GO" id="GO:0047475">
    <property type="term" value="F:phenylacetate-CoA ligase activity"/>
    <property type="evidence" value="ECO:0007669"/>
    <property type="project" value="UniProtKB-EC"/>
</dbReference>
<dbReference type="Gene3D" id="3.40.50.12780">
    <property type="entry name" value="N-terminal domain of ligase-like"/>
    <property type="match status" value="1"/>
</dbReference>
<dbReference type="Pfam" id="PF14535">
    <property type="entry name" value="AMP-binding_C_2"/>
    <property type="match status" value="1"/>
</dbReference>
<dbReference type="AlphaFoldDB" id="A0A2R4BQQ5"/>
<feature type="domain" description="AMP-dependent synthetase/ligase" evidence="1">
    <location>
        <begin position="96"/>
        <end position="292"/>
    </location>
</feature>
<dbReference type="InterPro" id="IPR042099">
    <property type="entry name" value="ANL_N_sf"/>
</dbReference>
<evidence type="ECO:0000259" key="2">
    <source>
        <dbReference type="Pfam" id="PF14535"/>
    </source>
</evidence>
<dbReference type="PANTHER" id="PTHR43845">
    <property type="entry name" value="BLR5969 PROTEIN"/>
    <property type="match status" value="1"/>
</dbReference>
<evidence type="ECO:0000313" key="3">
    <source>
        <dbReference type="EMBL" id="AVR89668.1"/>
    </source>
</evidence>
<proteinExistence type="predicted"/>
<evidence type="ECO:0000313" key="4">
    <source>
        <dbReference type="Proteomes" id="UP000241885"/>
    </source>
</evidence>
<dbReference type="Gene3D" id="3.30.300.30">
    <property type="match status" value="1"/>
</dbReference>
<dbReference type="InterPro" id="IPR028154">
    <property type="entry name" value="AMP-dep_Lig_C"/>
</dbReference>
<gene>
    <name evidence="3" type="ORF">Tharo_2786</name>
</gene>
<reference evidence="3 4" key="1">
    <citation type="submission" date="2018-03" db="EMBL/GenBank/DDBJ databases">
        <title>Complete genome sequence of Thauera aromatica, a model organism for studying aromatic compound degradation under denitrifying conditions.</title>
        <authorList>
            <person name="Lo H.-Y."/>
            <person name="Goris T."/>
            <person name="Boll M."/>
            <person name="Mueller J.A."/>
        </authorList>
    </citation>
    <scope>NUCLEOTIDE SEQUENCE [LARGE SCALE GENOMIC DNA]</scope>
    <source>
        <strain evidence="3 4">K172</strain>
    </source>
</reference>
<dbReference type="Proteomes" id="UP000241885">
    <property type="component" value="Chromosome"/>
</dbReference>
<feature type="domain" description="AMP-dependent ligase C-terminal" evidence="2">
    <location>
        <begin position="342"/>
        <end position="427"/>
    </location>
</feature>
<dbReference type="OrthoDB" id="580775at2"/>
<protein>
    <submittedName>
        <fullName evidence="3">Phenylacetate-coenzyme A ligase PaaK</fullName>
        <ecNumber evidence="3">6.2.1.30</ecNumber>
    </submittedName>
</protein>
<accession>A0A2R4BQQ5</accession>
<dbReference type="InterPro" id="IPR000873">
    <property type="entry name" value="AMP-dep_synth/lig_dom"/>
</dbReference>
<dbReference type="InterPro" id="IPR045851">
    <property type="entry name" value="AMP-bd_C_sf"/>
</dbReference>
<keyword evidence="3" id="KW-0436">Ligase</keyword>
<dbReference type="EMBL" id="CP028339">
    <property type="protein sequence ID" value="AVR89668.1"/>
    <property type="molecule type" value="Genomic_DNA"/>
</dbReference>
<sequence>MSYFDQTTETLPRERLAALQFDKLQAMMNELWGRNRFYTNKWKAAGVEPGDIRTLDDLARLPLTTKSELMEDQATNGPFGSNLTYPLEAYVRLHQTSGTTGVPLKVFDTAESWDWFGRCWAHVLAGAGVTASDRVFLAFSFGPFIGFWSALEGARKLGAVLIPGGGRDSLQRLELMRDTGASVLCCTPTYALRLAEVAREVGFDLSSIPMRATVHAGEPGASIPATKHRIEDAWSSKCFDHAGASEIGAYSFECEHQPGGTHLIESEFIAEVIDPATGKAVPPGQRGELVITNLGRWGFPVLRYRTGDLVEVNHAPCDCGRGFLRFEGGILGRADDMITVRGVNVYPSGVENIIRKFTEVDEFRIKVSRVRQMDEMDVEIELCEGADPEVVHAIAEKLDTMLAFRPRVHHVGRNVLPRFDMKARRFHVNREAS</sequence>
<organism evidence="3 4">
    <name type="scientific">Thauera aromatica K172</name>
    <dbReference type="NCBI Taxonomy" id="44139"/>
    <lineage>
        <taxon>Bacteria</taxon>
        <taxon>Pseudomonadati</taxon>
        <taxon>Pseudomonadota</taxon>
        <taxon>Betaproteobacteria</taxon>
        <taxon>Rhodocyclales</taxon>
        <taxon>Zoogloeaceae</taxon>
        <taxon>Thauera</taxon>
    </lineage>
</organism>
<keyword evidence="4" id="KW-1185">Reference proteome</keyword>
<dbReference type="SUPFAM" id="SSF56801">
    <property type="entry name" value="Acetyl-CoA synthetase-like"/>
    <property type="match status" value="1"/>
</dbReference>
<dbReference type="KEGG" id="tak:Tharo_2786"/>
<dbReference type="RefSeq" id="WP_107221743.1">
    <property type="nucleotide sequence ID" value="NZ_CP028339.1"/>
</dbReference>
<name>A0A2R4BQQ5_THAAR</name>
<dbReference type="EC" id="6.2.1.30" evidence="3"/>
<dbReference type="Pfam" id="PF00501">
    <property type="entry name" value="AMP-binding"/>
    <property type="match status" value="1"/>
</dbReference>